<dbReference type="SMART" id="SM00382">
    <property type="entry name" value="AAA"/>
    <property type="match status" value="1"/>
</dbReference>
<dbReference type="AlphaFoldDB" id="A0A0F7EIR0"/>
<dbReference type="PANTHER" id="PTHR32204">
    <property type="entry name" value="ATPASE RAVA"/>
    <property type="match status" value="1"/>
</dbReference>
<gene>
    <name evidence="2" type="ORF">EX87_18985</name>
</gene>
<keyword evidence="2" id="KW-0614">Plasmid</keyword>
<organism evidence="2">
    <name type="scientific">Brevibacillus laterosporus</name>
    <name type="common">Bacillus laterosporus</name>
    <dbReference type="NCBI Taxonomy" id="1465"/>
    <lineage>
        <taxon>Bacteria</taxon>
        <taxon>Bacillati</taxon>
        <taxon>Bacillota</taxon>
        <taxon>Bacilli</taxon>
        <taxon>Bacillales</taxon>
        <taxon>Paenibacillaceae</taxon>
        <taxon>Brevibacillus</taxon>
    </lineage>
</organism>
<proteinExistence type="predicted"/>
<feature type="domain" description="AAA+ ATPase" evidence="1">
    <location>
        <begin position="39"/>
        <end position="181"/>
    </location>
</feature>
<dbReference type="InterPro" id="IPR050513">
    <property type="entry name" value="RavA_ATPases"/>
</dbReference>
<dbReference type="EMBL" id="CP011076">
    <property type="protein sequence ID" value="AKF95723.1"/>
    <property type="molecule type" value="Genomic_DNA"/>
</dbReference>
<dbReference type="PANTHER" id="PTHR32204:SF0">
    <property type="entry name" value="ATPASE RAVA"/>
    <property type="match status" value="1"/>
</dbReference>
<dbReference type="Pfam" id="PF20030">
    <property type="entry name" value="bpMoxR"/>
    <property type="match status" value="1"/>
</dbReference>
<dbReference type="InterPro" id="IPR027417">
    <property type="entry name" value="P-loop_NTPase"/>
</dbReference>
<dbReference type="Gene3D" id="3.40.50.300">
    <property type="entry name" value="P-loop containing nucleotide triphosphate hydrolases"/>
    <property type="match status" value="1"/>
</dbReference>
<dbReference type="InterPro" id="IPR003593">
    <property type="entry name" value="AAA+_ATPase"/>
</dbReference>
<name>A0A0F7EIR0_BRELA</name>
<dbReference type="InterPro" id="IPR045427">
    <property type="entry name" value="MoxR"/>
</dbReference>
<dbReference type="InterPro" id="IPR041538">
    <property type="entry name" value="RavA-like_AAA_lid"/>
</dbReference>
<reference evidence="2" key="1">
    <citation type="submission" date="2015-03" db="EMBL/GenBank/DDBJ databases">
        <title>MIGS Cultured Bacterial/Archaeal sample from Brevibacillus laterosporus.</title>
        <authorList>
            <person name="Zeng D."/>
            <person name="Zhu L."/>
            <person name="Dong G."/>
            <person name="Ye W."/>
            <person name="Ren D."/>
            <person name="Wu L."/>
            <person name="Xu J."/>
            <person name="Li G."/>
            <person name="Guo L."/>
        </authorList>
    </citation>
    <scope>NUCLEOTIDE SEQUENCE</scope>
    <source>
        <strain evidence="2">B9</strain>
        <plasmid evidence="2">unnamed2</plasmid>
    </source>
</reference>
<dbReference type="Pfam" id="PF17868">
    <property type="entry name" value="AAA_lid_8"/>
    <property type="match status" value="1"/>
</dbReference>
<dbReference type="SUPFAM" id="SSF52540">
    <property type="entry name" value="P-loop containing nucleoside triphosphate hydrolases"/>
    <property type="match status" value="1"/>
</dbReference>
<dbReference type="RefSeq" id="WP_031414824.1">
    <property type="nucleotide sequence ID" value="NZ_CP011076.1"/>
</dbReference>
<protein>
    <submittedName>
        <fullName evidence="2">ATPase</fullName>
    </submittedName>
</protein>
<geneLocation type="plasmid" evidence="2">
    <name>unnamed2</name>
</geneLocation>
<dbReference type="GO" id="GO:0005524">
    <property type="term" value="F:ATP binding"/>
    <property type="evidence" value="ECO:0007669"/>
    <property type="project" value="InterPro"/>
</dbReference>
<dbReference type="CDD" id="cd00009">
    <property type="entry name" value="AAA"/>
    <property type="match status" value="1"/>
</dbReference>
<dbReference type="InterPro" id="IPR001270">
    <property type="entry name" value="ClpA/B"/>
</dbReference>
<dbReference type="PRINTS" id="PR00300">
    <property type="entry name" value="CLPPROTEASEA"/>
</dbReference>
<accession>A0A0F7EIR0</accession>
<evidence type="ECO:0000313" key="2">
    <source>
        <dbReference type="EMBL" id="AKF95723.1"/>
    </source>
</evidence>
<evidence type="ECO:0000259" key="1">
    <source>
        <dbReference type="SMART" id="SM00382"/>
    </source>
</evidence>
<sequence length="434" mass="51021">MKPNTKAMQRGIQSAIKQLEGRFLEREELIRLLFLAVMSGENALLVGPPGTAKSQLARAFSQLFGTNHWFEYLLTRFSTPDELFGPISIQQLKQDQYVRKTKGYLPTAQFAFLDEIFKANSAILNALLSILNERVFFNGQEKEEVPLLFVMAASNELPDDQEQLAALYDRFLIRYEVGYLKLASSYEKMFQLDFEPLPTLFNMYEVKDVQEAASKVHIPESLVYFLYRLKQQMEDKEFVISDRRLRKIALVWQTSAVLNGRDEVSLWDTVFTPHMLWDVPEDLPALTELYQERFMESLKVELEKELPLRYYEQVSSKWMEKEEELHAFQFKKEIGSKMTKEASEQAKRMLEQCRIELEETGRHLQQKLTDWLKQEADLPGYLLEKNFMLLHVESYTVKFAHLRLEGERHLQILQGLYRTLFDRELPGVEYDYTL</sequence>